<dbReference type="GO" id="GO:0046983">
    <property type="term" value="F:protein dimerization activity"/>
    <property type="evidence" value="ECO:0007669"/>
    <property type="project" value="InterPro"/>
</dbReference>
<evidence type="ECO:0000256" key="2">
    <source>
        <dbReference type="ARBA" id="ARBA00023163"/>
    </source>
</evidence>
<dbReference type="Gene3D" id="2.170.120.12">
    <property type="entry name" value="DNA-directed RNA polymerase, insert domain"/>
    <property type="match status" value="1"/>
</dbReference>
<dbReference type="Pfam" id="PF01000">
    <property type="entry name" value="RNA_pol_A_bac"/>
    <property type="match status" value="1"/>
</dbReference>
<dbReference type="GO" id="GO:0006351">
    <property type="term" value="P:DNA-templated transcription"/>
    <property type="evidence" value="ECO:0007669"/>
    <property type="project" value="InterPro"/>
</dbReference>
<name>A0AA49R3M8_9CHLO</name>
<evidence type="ECO:0000256" key="3">
    <source>
        <dbReference type="ARBA" id="ARBA00031776"/>
    </source>
</evidence>
<dbReference type="SUPFAM" id="SSF55257">
    <property type="entry name" value="RBP11-like subunits of RNA polymerase"/>
    <property type="match status" value="1"/>
</dbReference>
<feature type="domain" description="DNA-directed RNA polymerase RpoA/D/Rpb3-type" evidence="4">
    <location>
        <begin position="190"/>
        <end position="471"/>
    </location>
</feature>
<dbReference type="Pfam" id="PF01193">
    <property type="entry name" value="RNA_pol_L"/>
    <property type="match status" value="1"/>
</dbReference>
<keyword evidence="5" id="KW-0934">Plastid</keyword>
<dbReference type="InterPro" id="IPR036603">
    <property type="entry name" value="RBP11-like"/>
</dbReference>
<dbReference type="InterPro" id="IPR011263">
    <property type="entry name" value="DNA-dir_RNA_pol_RpoA/D/Rpb3"/>
</dbReference>
<geneLocation type="chloroplast" evidence="5"/>
<evidence type="ECO:0000313" key="5">
    <source>
        <dbReference type="EMBL" id="WLG71280.1"/>
    </source>
</evidence>
<proteinExistence type="predicted"/>
<dbReference type="GO" id="GO:0000428">
    <property type="term" value="C:DNA-directed RNA polymerase complex"/>
    <property type="evidence" value="ECO:0007669"/>
    <property type="project" value="UniProtKB-KW"/>
</dbReference>
<organism evidence="5">
    <name type="scientific">Johansenicoccus eremophilus</name>
    <dbReference type="NCBI Taxonomy" id="3068301"/>
    <lineage>
        <taxon>Eukaryota</taxon>
        <taxon>Viridiplantae</taxon>
        <taxon>Chlorophyta</taxon>
        <taxon>core chlorophytes</taxon>
        <taxon>Chlorophyceae</taxon>
        <taxon>CS clade</taxon>
        <taxon>Sphaeropleales</taxon>
        <taxon>Sphaeropleales incertae sedis</taxon>
        <taxon>Johansenicoccus</taxon>
    </lineage>
</organism>
<dbReference type="SUPFAM" id="SSF56553">
    <property type="entry name" value="Insert subdomain of RNA polymerase alpha subunit"/>
    <property type="match status" value="1"/>
</dbReference>
<evidence type="ECO:0000256" key="1">
    <source>
        <dbReference type="ARBA" id="ARBA00022478"/>
    </source>
</evidence>
<reference evidence="5" key="1">
    <citation type="journal article" date="2023" name="Plant Ecol Evol">
        <title>Johansenicoccus eremophilus, gen. et sp. nov., a novel evolutionary lineage in Chlorophyceae with unusual genomic features.</title>
        <authorList>
            <person name="Fucikova K."/>
            <person name="Taylor M."/>
            <person name="Lewis L.A."/>
            <person name="Niece B.K."/>
            <person name="Isaac A.S."/>
            <person name="Pietrasiak N."/>
        </authorList>
    </citation>
    <scope>NUCLEOTIDE SEQUENCE</scope>
    <source>
        <strain evidence="5">WJT24VFNP31</strain>
    </source>
</reference>
<accession>A0AA49R3M8</accession>
<dbReference type="SMART" id="SM00662">
    <property type="entry name" value="RPOLD"/>
    <property type="match status" value="1"/>
</dbReference>
<evidence type="ECO:0000259" key="4">
    <source>
        <dbReference type="SMART" id="SM00662"/>
    </source>
</evidence>
<dbReference type="AlphaFoldDB" id="A0AA49R3M8"/>
<keyword evidence="1" id="KW-0240">DNA-directed RNA polymerase</keyword>
<keyword evidence="2" id="KW-0804">Transcription</keyword>
<dbReference type="GO" id="GO:0003899">
    <property type="term" value="F:DNA-directed RNA polymerase activity"/>
    <property type="evidence" value="ECO:0007669"/>
    <property type="project" value="InterPro"/>
</dbReference>
<dbReference type="InterPro" id="IPR036643">
    <property type="entry name" value="RNApol_insert_sf"/>
</dbReference>
<dbReference type="CDD" id="cd06928">
    <property type="entry name" value="RNAP_alpha_NTD"/>
    <property type="match status" value="1"/>
</dbReference>
<sequence>MFVKTKTQTPSLKVSTLTNAKKIVGDQTRGEQWQKEQERNILSLYSSPIFTPTMEHTNIVGEQQLQITDNVVARAENKTPTIVVAQAWRQKQRKNKIKLSKKAKGSIELGKNYYSRRFGGLEHYTHPVACVPKGDKTTAKSSDESGFLASEAKRRYKFRPILERFQKNQLARGPFVSCLESRIDGPRSYYGHFSLGPFEESKSLTIANALRRTLLSDIPSLAIVSAEINEASHEYAPLAGIRESTLDLLLNLKSIVLKSDKVLEKPYVGYIHCVGPGIVTAADIKLPTGLTCVDPDQYIATLSSDGKLFSRLLICLGKSYAAYSHLGTSSLSEKKRKTSNFQIKNKSIIKSNNSFGPNDTNDTIVGPALLLSQKRQEARVKNGLIKIAYSNRGEKNSLAIDPLFAPVTRVNYVVEREERSFDKIEGHEPIPGTTLTNIHLEIWTNGSISPRLTLEFALKDLGTTFAKLKAANLIQNFTFES</sequence>
<keyword evidence="5" id="KW-0150">Chloroplast</keyword>
<dbReference type="EMBL" id="OQ849777">
    <property type="protein sequence ID" value="WLG71280.1"/>
    <property type="molecule type" value="Genomic_DNA"/>
</dbReference>
<dbReference type="InterPro" id="IPR011262">
    <property type="entry name" value="DNA-dir_RNA_pol_insert"/>
</dbReference>
<gene>
    <name evidence="5" type="primary">rpoA</name>
</gene>
<protein>
    <recommendedName>
        <fullName evidence="3">Plastid-encoded RNA polymerase subunit alpha</fullName>
    </recommendedName>
</protein>
<dbReference type="Gene3D" id="3.30.1360.10">
    <property type="entry name" value="RNA polymerase, RBP11-like subunit"/>
    <property type="match status" value="1"/>
</dbReference>